<gene>
    <name evidence="2" type="ORF">OSC50_12830</name>
</gene>
<evidence type="ECO:0000256" key="1">
    <source>
        <dbReference type="SAM" id="MobiDB-lite"/>
    </source>
</evidence>
<accession>A0ABY6QMH0</accession>
<organism evidence="2 3">
    <name type="scientific">Pseudomonas quebecensis</name>
    <dbReference type="NCBI Taxonomy" id="2995174"/>
    <lineage>
        <taxon>Bacteria</taxon>
        <taxon>Pseudomonadati</taxon>
        <taxon>Pseudomonadota</taxon>
        <taxon>Gammaproteobacteria</taxon>
        <taxon>Pseudomonadales</taxon>
        <taxon>Pseudomonadaceae</taxon>
        <taxon>Pseudomonas</taxon>
    </lineage>
</organism>
<reference evidence="2" key="1">
    <citation type="submission" date="2022-11" db="EMBL/GenBank/DDBJ databases">
        <title>Taxonomic description of a new Pseudomonas species.</title>
        <authorList>
            <person name="Tambong J.T."/>
        </authorList>
    </citation>
    <scope>NUCLEOTIDE SEQUENCE</scope>
    <source>
        <strain evidence="2">S1Bt42</strain>
    </source>
</reference>
<dbReference type="RefSeq" id="WP_266249121.1">
    <property type="nucleotide sequence ID" value="NZ_CP112866.1"/>
</dbReference>
<dbReference type="Proteomes" id="UP001164116">
    <property type="component" value="Chromosome"/>
</dbReference>
<feature type="region of interest" description="Disordered" evidence="1">
    <location>
        <begin position="33"/>
        <end position="60"/>
    </location>
</feature>
<evidence type="ECO:0000313" key="2">
    <source>
        <dbReference type="EMBL" id="UZW21179.1"/>
    </source>
</evidence>
<proteinExistence type="predicted"/>
<evidence type="ECO:0000313" key="3">
    <source>
        <dbReference type="Proteomes" id="UP001164116"/>
    </source>
</evidence>
<dbReference type="EMBL" id="CP112866">
    <property type="protein sequence ID" value="UZW21179.1"/>
    <property type="molecule type" value="Genomic_DNA"/>
</dbReference>
<sequence>MLPISNHSRLTDILFIPASPVPVPTAPVHFRSRRSTAAEPPAIPGPAWTLPVSSGEHTDTRAGDADLAARLATALSSGQTSLSIPESSSVAGLLTIYRRLLDQPQTQQWFLNKGLPTETLTLRRHGVEGFTTHEGARTRATFSTTDDSGWWQASRHLRAMRDLLDPADQGLPHLASGELRVPLHVVLQAYGLNPAENAQALTARVLKDGLTLSPHVPAAVLAVKQLVSDLDERAYLATLLEQQVQGLSENSRCDWSTLAIQVSPASAQGIGEHPRHNVAQLLQLKGLGTPGTVAQTRHAIQWLRTALPPAPALGDYAALIPGAPGELAGQPLTTLATHTPETLRHNTELHLDNLAKSPDAMAFGAQLAAALQGPAGTVAGYALYQPANAGRTLNEVRSDLEAYLRDIKHLDPKVAVLVAHVGLARSAPEFLVREVPDAIRIGTPAWMELRLGCAMAEAVAPGTSRAMDEQQVSALTTLTPLSDEQRTLMQGRGLSVLLDWAVLNGVIPERPQGEHSEQEIKKASELFGRQRRHAARSFRIASTPLPTRRALAVRELLKVFPDTSTSQLEAMTVFIADAGERRNMRLSEPRTRSLIEAYMTGDLVPGKWILTRDIPTQEMRKPSTTPFQFQNEATLPVAARERLDSLIRRLPVMDDMLKKDIDTYHNFQQRGFVTKLKLMFAGLPLADRQRLELGEVDLFTLRKKTGKPQVNEEREDRAAVTGHQGALMRVLHDAAVTYYEVLYSGSIVKHDDPQVTLALDRVILDKSHIAQYKLQAQNYIRRGHEVPLDFNAYASGAAPDPQTTSADIIIDRLGRRLPAAALPDDVTPPTFVPDSYQSERVEFIACEIAEHNFYETADDMLTRAKGQLSLEKNRQAHARDVNLLVSLVPFVGAYQEFSDGNFAKGMQSLALDVAGVAIGAGGQARALIRSARVLAKNTARPTLGRLGARVAPMTPKVAWSWTEPKVRFSDAAFDFSKQSTGFFNAVFNPLDGYPRLLTAASRGLAKLPTALATTSTALGKAMPHLIAVEQKMCCYLLVATGAVPSQVPGPNAAE</sequence>
<protein>
    <submittedName>
        <fullName evidence="2">Uncharacterized protein</fullName>
    </submittedName>
</protein>
<keyword evidence="3" id="KW-1185">Reference proteome</keyword>
<name>A0ABY6QMH0_9PSED</name>